<feature type="compositionally biased region" description="Polar residues" evidence="1">
    <location>
        <begin position="60"/>
        <end position="69"/>
    </location>
</feature>
<name>A0A5B7GJJ0_PORTR</name>
<evidence type="ECO:0000313" key="2">
    <source>
        <dbReference type="EMBL" id="MPC57699.1"/>
    </source>
</evidence>
<evidence type="ECO:0000256" key="1">
    <source>
        <dbReference type="SAM" id="MobiDB-lite"/>
    </source>
</evidence>
<gene>
    <name evidence="2" type="ORF">E2C01_051686</name>
</gene>
<proteinExistence type="predicted"/>
<protein>
    <submittedName>
        <fullName evidence="2">Uncharacterized protein</fullName>
    </submittedName>
</protein>
<dbReference type="Proteomes" id="UP000324222">
    <property type="component" value="Unassembled WGS sequence"/>
</dbReference>
<reference evidence="2 3" key="1">
    <citation type="submission" date="2019-05" db="EMBL/GenBank/DDBJ databases">
        <title>Another draft genome of Portunus trituberculatus and its Hox gene families provides insights of decapod evolution.</title>
        <authorList>
            <person name="Jeong J.-H."/>
            <person name="Song I."/>
            <person name="Kim S."/>
            <person name="Choi T."/>
            <person name="Kim D."/>
            <person name="Ryu S."/>
            <person name="Kim W."/>
        </authorList>
    </citation>
    <scope>NUCLEOTIDE SEQUENCE [LARGE SCALE GENOMIC DNA]</scope>
    <source>
        <tissue evidence="2">Muscle</tissue>
    </source>
</reference>
<sequence length="69" mass="7486">MEPQGSPATVARLLPVGMGAGAATITTPVHDYERERYGQAKRRRAHPGVAGRQIARPRQASRQQVSVTH</sequence>
<comment type="caution">
    <text evidence="2">The sequence shown here is derived from an EMBL/GenBank/DDBJ whole genome shotgun (WGS) entry which is preliminary data.</text>
</comment>
<keyword evidence="3" id="KW-1185">Reference proteome</keyword>
<dbReference type="AlphaFoldDB" id="A0A5B7GJJ0"/>
<feature type="region of interest" description="Disordered" evidence="1">
    <location>
        <begin position="36"/>
        <end position="69"/>
    </location>
</feature>
<accession>A0A5B7GJJ0</accession>
<organism evidence="2 3">
    <name type="scientific">Portunus trituberculatus</name>
    <name type="common">Swimming crab</name>
    <name type="synonym">Neptunus trituberculatus</name>
    <dbReference type="NCBI Taxonomy" id="210409"/>
    <lineage>
        <taxon>Eukaryota</taxon>
        <taxon>Metazoa</taxon>
        <taxon>Ecdysozoa</taxon>
        <taxon>Arthropoda</taxon>
        <taxon>Crustacea</taxon>
        <taxon>Multicrustacea</taxon>
        <taxon>Malacostraca</taxon>
        <taxon>Eumalacostraca</taxon>
        <taxon>Eucarida</taxon>
        <taxon>Decapoda</taxon>
        <taxon>Pleocyemata</taxon>
        <taxon>Brachyura</taxon>
        <taxon>Eubrachyura</taxon>
        <taxon>Portunoidea</taxon>
        <taxon>Portunidae</taxon>
        <taxon>Portuninae</taxon>
        <taxon>Portunus</taxon>
    </lineage>
</organism>
<dbReference type="EMBL" id="VSRR010015004">
    <property type="protein sequence ID" value="MPC57699.1"/>
    <property type="molecule type" value="Genomic_DNA"/>
</dbReference>
<evidence type="ECO:0000313" key="3">
    <source>
        <dbReference type="Proteomes" id="UP000324222"/>
    </source>
</evidence>